<evidence type="ECO:0000313" key="2">
    <source>
        <dbReference type="Proteomes" id="UP000610760"/>
    </source>
</evidence>
<organism evidence="1 2">
    <name type="scientific">Fumia xinanensis</name>
    <dbReference type="NCBI Taxonomy" id="2763659"/>
    <lineage>
        <taxon>Bacteria</taxon>
        <taxon>Bacillati</taxon>
        <taxon>Bacillota</taxon>
        <taxon>Clostridia</taxon>
        <taxon>Eubacteriales</taxon>
        <taxon>Oscillospiraceae</taxon>
        <taxon>Fumia</taxon>
    </lineage>
</organism>
<proteinExistence type="predicted"/>
<sequence length="120" mass="13630">MNEEQIIASTFDGVMDVYERRYKEGKLIQEEEENLLYKRFPCAVSRSRSGARYGNQPVKQGQAAALNYETKVFASPKLSIPAGCSLVVTQYGKTVRYVTCGEPVRYPTHQEILVVREDYA</sequence>
<comment type="caution">
    <text evidence="1">The sequence shown here is derived from an EMBL/GenBank/DDBJ whole genome shotgun (WGS) entry which is preliminary data.</text>
</comment>
<evidence type="ECO:0000313" key="1">
    <source>
        <dbReference type="EMBL" id="MBC8559673.1"/>
    </source>
</evidence>
<dbReference type="Proteomes" id="UP000610760">
    <property type="component" value="Unassembled WGS sequence"/>
</dbReference>
<dbReference type="AlphaFoldDB" id="A0A926E4N5"/>
<keyword evidence="2" id="KW-1185">Reference proteome</keyword>
<accession>A0A926E4N5</accession>
<reference evidence="1" key="1">
    <citation type="submission" date="2020-08" db="EMBL/GenBank/DDBJ databases">
        <title>Genome public.</title>
        <authorList>
            <person name="Liu C."/>
            <person name="Sun Q."/>
        </authorList>
    </citation>
    <scope>NUCLEOTIDE SEQUENCE</scope>
    <source>
        <strain evidence="1">NSJ-33</strain>
    </source>
</reference>
<dbReference type="RefSeq" id="WP_249294573.1">
    <property type="nucleotide sequence ID" value="NZ_JACRSV010000001.1"/>
</dbReference>
<evidence type="ECO:0008006" key="3">
    <source>
        <dbReference type="Google" id="ProtNLM"/>
    </source>
</evidence>
<gene>
    <name evidence="1" type="ORF">H8710_06245</name>
</gene>
<name>A0A926E4N5_9FIRM</name>
<protein>
    <recommendedName>
        <fullName evidence="3">Phage protein</fullName>
    </recommendedName>
</protein>
<dbReference type="EMBL" id="JACRSV010000001">
    <property type="protein sequence ID" value="MBC8559673.1"/>
    <property type="molecule type" value="Genomic_DNA"/>
</dbReference>